<keyword evidence="2 4" id="KW-0378">Hydrolase</keyword>
<dbReference type="GO" id="GO:0005975">
    <property type="term" value="P:carbohydrate metabolic process"/>
    <property type="evidence" value="ECO:0007669"/>
    <property type="project" value="InterPro"/>
</dbReference>
<organism evidence="4 5">
    <name type="scientific">Actinomadura montaniterrae</name>
    <dbReference type="NCBI Taxonomy" id="1803903"/>
    <lineage>
        <taxon>Bacteria</taxon>
        <taxon>Bacillati</taxon>
        <taxon>Actinomycetota</taxon>
        <taxon>Actinomycetes</taxon>
        <taxon>Streptosporangiales</taxon>
        <taxon>Thermomonosporaceae</taxon>
        <taxon>Actinomadura</taxon>
    </lineage>
</organism>
<evidence type="ECO:0000256" key="1">
    <source>
        <dbReference type="ARBA" id="ARBA00005336"/>
    </source>
</evidence>
<dbReference type="SMART" id="SM01217">
    <property type="entry name" value="Fn3_like"/>
    <property type="match status" value="1"/>
</dbReference>
<gene>
    <name evidence="4" type="ORF">F9B16_44475</name>
</gene>
<reference evidence="4 5" key="1">
    <citation type="submission" date="2019-09" db="EMBL/GenBank/DDBJ databases">
        <title>Actinomadura physcomitrii sp. nov., a novel actinomycete isolated from moss [Physcomitrium sphaericum (Ludw) Fuernr].</title>
        <authorList>
            <person name="Liu C."/>
            <person name="Zhuang X."/>
        </authorList>
    </citation>
    <scope>NUCLEOTIDE SEQUENCE [LARGE SCALE GENOMIC DNA]</scope>
    <source>
        <strain evidence="4 5">CYP1-1B</strain>
    </source>
</reference>
<dbReference type="InterPro" id="IPR002772">
    <property type="entry name" value="Glyco_hydro_3_C"/>
</dbReference>
<dbReference type="OrthoDB" id="3187421at2"/>
<dbReference type="PANTHER" id="PTHR42715:SF10">
    <property type="entry name" value="BETA-GLUCOSIDASE"/>
    <property type="match status" value="1"/>
</dbReference>
<dbReference type="InterPro" id="IPR036962">
    <property type="entry name" value="Glyco_hydro_3_N_sf"/>
</dbReference>
<name>A0A6L3VDX0_9ACTN</name>
<dbReference type="SUPFAM" id="SSF52279">
    <property type="entry name" value="Beta-D-glucan exohydrolase, C-terminal domain"/>
    <property type="match status" value="1"/>
</dbReference>
<dbReference type="PRINTS" id="PR00133">
    <property type="entry name" value="GLHYDRLASE3"/>
</dbReference>
<dbReference type="InterPro" id="IPR050288">
    <property type="entry name" value="Cellulose_deg_GH3"/>
</dbReference>
<dbReference type="SUPFAM" id="SSF51445">
    <property type="entry name" value="(Trans)glycosidases"/>
    <property type="match status" value="1"/>
</dbReference>
<sequence length="773" mass="80347">MTEAVPAARAAREPWRDRALPAAARVADLLARMTPEEKAGQLAGFWAMPAEPGEPVAPMEDDSHEDAPSLDEVVGHGLGQLTRVFGTAPVAAAEGAARLRDLQRRVAAGNRFGIAAIAHEECLNGFMTWGATIFPSPPAWGATFDAGLVEEMAAAIGAGMRAAGVHQGLAPVLDVVRDPRWGRTEECVGEDPYLVGVLGTAYARGLERSGVVATLKHFAGYSASRDGRNMAPAPIGPREFADIVLEPFVMALRGSGARSVMHSYTDVDGMPAAADERLLTGLLRGELGFTGVVVADYFGISFLESRHRVAGSRGEAAAAALRAGVDMELPTVRCYGAPLIEELARGAVPEELLDRAAGRVLTLKAGLGLLDGPPETAAETAPDLDPPAHRTLARRVAEESVVLLANDGVLPLASGTRVALVGPLADDPFAMLGAYTFPGHVGRGHPELPLGVEVPTLAEALRAEGADLRVAAGADVLVPDDAGIAAAAAAARDADVCVLALGDRAGMFGRGTSGEGSDAPTLALPGRQGDLAAAVLDTGTPTVVVLFTGRPYALEGVAGRAAAIVQAFFPGQEGGPAVAGVLSGRVEPSGRLPLSVPLRATGPSVPYLRSAMDGAHDWSTVDPAPLYPFGHGLTWTRFEYADLRADERAGTGGTVTVSAVVRNAGDRAGTEVVQLYLSDPVASVVRPERWLAGFARVRLEPGEAARVAFEVHADRTSFTGPDLRRIVEPGVIEAAVGRSSADLPLRGSFTLDGPVREPGRDRVLTVPVEVTRL</sequence>
<dbReference type="RefSeq" id="WP_151546304.1">
    <property type="nucleotide sequence ID" value="NZ_WBMR01000266.1"/>
</dbReference>
<protein>
    <submittedName>
        <fullName evidence="4">Glycosyl hydrolase</fullName>
    </submittedName>
</protein>
<dbReference type="AlphaFoldDB" id="A0A6L3VDX0"/>
<evidence type="ECO:0000256" key="2">
    <source>
        <dbReference type="ARBA" id="ARBA00022801"/>
    </source>
</evidence>
<dbReference type="Gene3D" id="2.60.40.10">
    <property type="entry name" value="Immunoglobulins"/>
    <property type="match status" value="1"/>
</dbReference>
<dbReference type="EMBL" id="WBMR01000266">
    <property type="protein sequence ID" value="KAB2362814.1"/>
    <property type="molecule type" value="Genomic_DNA"/>
</dbReference>
<comment type="caution">
    <text evidence="4">The sequence shown here is derived from an EMBL/GenBank/DDBJ whole genome shotgun (WGS) entry which is preliminary data.</text>
</comment>
<dbReference type="Pfam" id="PF01915">
    <property type="entry name" value="Glyco_hydro_3_C"/>
    <property type="match status" value="1"/>
</dbReference>
<dbReference type="Pfam" id="PF00933">
    <property type="entry name" value="Glyco_hydro_3"/>
    <property type="match status" value="1"/>
</dbReference>
<dbReference type="Proteomes" id="UP000483004">
    <property type="component" value="Unassembled WGS sequence"/>
</dbReference>
<dbReference type="GO" id="GO:0004553">
    <property type="term" value="F:hydrolase activity, hydrolyzing O-glycosyl compounds"/>
    <property type="evidence" value="ECO:0007669"/>
    <property type="project" value="InterPro"/>
</dbReference>
<comment type="similarity">
    <text evidence="1">Belongs to the glycosyl hydrolase 3 family.</text>
</comment>
<dbReference type="Gene3D" id="3.40.50.1700">
    <property type="entry name" value="Glycoside hydrolase family 3 C-terminal domain"/>
    <property type="match status" value="1"/>
</dbReference>
<dbReference type="InterPro" id="IPR026891">
    <property type="entry name" value="Fn3-like"/>
</dbReference>
<keyword evidence="5" id="KW-1185">Reference proteome</keyword>
<feature type="domain" description="Fibronectin type III-like" evidence="3">
    <location>
        <begin position="671"/>
        <end position="740"/>
    </location>
</feature>
<dbReference type="InterPro" id="IPR013783">
    <property type="entry name" value="Ig-like_fold"/>
</dbReference>
<evidence type="ECO:0000313" key="4">
    <source>
        <dbReference type="EMBL" id="KAB2362814.1"/>
    </source>
</evidence>
<dbReference type="InterPro" id="IPR036881">
    <property type="entry name" value="Glyco_hydro_3_C_sf"/>
</dbReference>
<evidence type="ECO:0000259" key="3">
    <source>
        <dbReference type="SMART" id="SM01217"/>
    </source>
</evidence>
<proteinExistence type="inferred from homology"/>
<evidence type="ECO:0000313" key="5">
    <source>
        <dbReference type="Proteomes" id="UP000483004"/>
    </source>
</evidence>
<dbReference type="PANTHER" id="PTHR42715">
    <property type="entry name" value="BETA-GLUCOSIDASE"/>
    <property type="match status" value="1"/>
</dbReference>
<dbReference type="Gene3D" id="3.20.20.300">
    <property type="entry name" value="Glycoside hydrolase, family 3, N-terminal domain"/>
    <property type="match status" value="1"/>
</dbReference>
<dbReference type="InterPro" id="IPR001764">
    <property type="entry name" value="Glyco_hydro_3_N"/>
</dbReference>
<dbReference type="InterPro" id="IPR017853">
    <property type="entry name" value="GH"/>
</dbReference>
<accession>A0A6L3VDX0</accession>
<dbReference type="Pfam" id="PF14310">
    <property type="entry name" value="Fn3-like"/>
    <property type="match status" value="1"/>
</dbReference>